<dbReference type="AlphaFoldDB" id="A0A5N6TWD7"/>
<dbReference type="EMBL" id="ML742087">
    <property type="protein sequence ID" value="KAE8150703.1"/>
    <property type="molecule type" value="Genomic_DNA"/>
</dbReference>
<evidence type="ECO:0000313" key="2">
    <source>
        <dbReference type="Proteomes" id="UP000325780"/>
    </source>
</evidence>
<reference evidence="1 2" key="1">
    <citation type="submission" date="2019-04" db="EMBL/GenBank/DDBJ databases">
        <title>Friends and foes A comparative genomics study of 23 Aspergillus species from section Flavi.</title>
        <authorList>
            <consortium name="DOE Joint Genome Institute"/>
            <person name="Kjaerbolling I."/>
            <person name="Vesth T."/>
            <person name="Frisvad J.C."/>
            <person name="Nybo J.L."/>
            <person name="Theobald S."/>
            <person name="Kildgaard S."/>
            <person name="Isbrandt T."/>
            <person name="Kuo A."/>
            <person name="Sato A."/>
            <person name="Lyhne E.K."/>
            <person name="Kogle M.E."/>
            <person name="Wiebenga A."/>
            <person name="Kun R.S."/>
            <person name="Lubbers R.J."/>
            <person name="Makela M.R."/>
            <person name="Barry K."/>
            <person name="Chovatia M."/>
            <person name="Clum A."/>
            <person name="Daum C."/>
            <person name="Haridas S."/>
            <person name="He G."/>
            <person name="LaButti K."/>
            <person name="Lipzen A."/>
            <person name="Mondo S."/>
            <person name="Riley R."/>
            <person name="Salamov A."/>
            <person name="Simmons B.A."/>
            <person name="Magnuson J.K."/>
            <person name="Henrissat B."/>
            <person name="Mortensen U.H."/>
            <person name="Larsen T.O."/>
            <person name="Devries R.P."/>
            <person name="Grigoriev I.V."/>
            <person name="Machida M."/>
            <person name="Baker S.E."/>
            <person name="Andersen M.R."/>
        </authorList>
    </citation>
    <scope>NUCLEOTIDE SEQUENCE [LARGE SCALE GENOMIC DNA]</scope>
    <source>
        <strain evidence="1 2">IBT 18842</strain>
    </source>
</reference>
<keyword evidence="2" id="KW-1185">Reference proteome</keyword>
<protein>
    <submittedName>
        <fullName evidence="1">Uncharacterized protein</fullName>
    </submittedName>
</protein>
<accession>A0A5N6TWD7</accession>
<dbReference type="Proteomes" id="UP000325780">
    <property type="component" value="Unassembled WGS sequence"/>
</dbReference>
<evidence type="ECO:0000313" key="1">
    <source>
        <dbReference type="EMBL" id="KAE8150703.1"/>
    </source>
</evidence>
<name>A0A5N6TWD7_ASPAV</name>
<gene>
    <name evidence="1" type="ORF">BDV25DRAFT_153853</name>
</gene>
<sequence length="56" mass="6681">MSAIAPWDGYVQRALFVLYLVWSFFTECWERGRPYMAVCILASETRRGILKRFYLV</sequence>
<organism evidence="1 2">
    <name type="scientific">Aspergillus avenaceus</name>
    <dbReference type="NCBI Taxonomy" id="36643"/>
    <lineage>
        <taxon>Eukaryota</taxon>
        <taxon>Fungi</taxon>
        <taxon>Dikarya</taxon>
        <taxon>Ascomycota</taxon>
        <taxon>Pezizomycotina</taxon>
        <taxon>Eurotiomycetes</taxon>
        <taxon>Eurotiomycetidae</taxon>
        <taxon>Eurotiales</taxon>
        <taxon>Aspergillaceae</taxon>
        <taxon>Aspergillus</taxon>
        <taxon>Aspergillus subgen. Circumdati</taxon>
    </lineage>
</organism>
<proteinExistence type="predicted"/>